<dbReference type="GO" id="GO:0050839">
    <property type="term" value="F:cell adhesion molecule binding"/>
    <property type="evidence" value="ECO:0007669"/>
    <property type="project" value="TreeGrafter"/>
</dbReference>
<sequence length="300" mass="31870">MTVGSHAQLLFDPWHPPPPSPINTVPPGPPHPSHSPPFSHYSAPPPVPTHLPPFFITVPPRSPPTPPPPHPRSHPLTPSLLSLQFPAPPPTYPLPLIPLLSLQCPHVPPPTHPPPFHYSAPVPRSPPTHPPFSLQCPRSPVILWQGSASWERRPLSEGSRQQLTCRSVGGRPPPVLTWWRQGTRLPQRLEASTDVASGKGMVEVTASVTASRDLQGATLTCHAQTPLSSQTSKTTLIQPRTASVALNITLPPLDVQILGSGVAVSAGTMLRLVCAASDPTLLQSSPGGADTLISLPSCTP</sequence>
<feature type="domain" description="Ig-like" evidence="7">
    <location>
        <begin position="137"/>
        <end position="237"/>
    </location>
</feature>
<dbReference type="InterPro" id="IPR051275">
    <property type="entry name" value="Cell_adhesion_signaling"/>
</dbReference>
<keyword evidence="9" id="KW-1185">Reference proteome</keyword>
<dbReference type="Proteomes" id="UP000283509">
    <property type="component" value="Unassembled WGS sequence"/>
</dbReference>
<dbReference type="PANTHER" id="PTHR11640:SF31">
    <property type="entry name" value="IRREGULAR CHIASM C-ROUGHEST PROTEIN-RELATED"/>
    <property type="match status" value="1"/>
</dbReference>
<comment type="caution">
    <text evidence="8">The sequence shown here is derived from an EMBL/GenBank/DDBJ whole genome shotgun (WGS) entry which is preliminary data.</text>
</comment>
<dbReference type="PROSITE" id="PS50835">
    <property type="entry name" value="IG_LIKE"/>
    <property type="match status" value="1"/>
</dbReference>
<evidence type="ECO:0000256" key="1">
    <source>
        <dbReference type="ARBA" id="ARBA00004479"/>
    </source>
</evidence>
<dbReference type="InterPro" id="IPR013162">
    <property type="entry name" value="CD80_C2-set"/>
</dbReference>
<organism evidence="8 9">
    <name type="scientific">Penaeus vannamei</name>
    <name type="common">Whiteleg shrimp</name>
    <name type="synonym">Litopenaeus vannamei</name>
    <dbReference type="NCBI Taxonomy" id="6689"/>
    <lineage>
        <taxon>Eukaryota</taxon>
        <taxon>Metazoa</taxon>
        <taxon>Ecdysozoa</taxon>
        <taxon>Arthropoda</taxon>
        <taxon>Crustacea</taxon>
        <taxon>Multicrustacea</taxon>
        <taxon>Malacostraca</taxon>
        <taxon>Eumalacostraca</taxon>
        <taxon>Eucarida</taxon>
        <taxon>Decapoda</taxon>
        <taxon>Dendrobranchiata</taxon>
        <taxon>Penaeoidea</taxon>
        <taxon>Penaeidae</taxon>
        <taxon>Penaeus</taxon>
    </lineage>
</organism>
<dbReference type="InterPro" id="IPR007110">
    <property type="entry name" value="Ig-like_dom"/>
</dbReference>
<name>A0A423TGR4_PENVA</name>
<gene>
    <name evidence="8" type="ORF">C7M84_005809</name>
</gene>
<dbReference type="SUPFAM" id="SSF48726">
    <property type="entry name" value="Immunoglobulin"/>
    <property type="match status" value="1"/>
</dbReference>
<comment type="subcellular location">
    <subcellularLocation>
        <location evidence="1">Membrane</location>
        <topology evidence="1">Single-pass type I membrane protein</topology>
    </subcellularLocation>
</comment>
<dbReference type="InterPro" id="IPR013783">
    <property type="entry name" value="Ig-like_fold"/>
</dbReference>
<dbReference type="EMBL" id="QCYY01001749">
    <property type="protein sequence ID" value="ROT75631.1"/>
    <property type="molecule type" value="Genomic_DNA"/>
</dbReference>
<evidence type="ECO:0000256" key="2">
    <source>
        <dbReference type="ARBA" id="ARBA00023136"/>
    </source>
</evidence>
<keyword evidence="4" id="KW-0325">Glycoprotein</keyword>
<evidence type="ECO:0000256" key="6">
    <source>
        <dbReference type="SAM" id="MobiDB-lite"/>
    </source>
</evidence>
<keyword evidence="2" id="KW-0472">Membrane</keyword>
<dbReference type="PANTHER" id="PTHR11640">
    <property type="entry name" value="NEPHRIN"/>
    <property type="match status" value="1"/>
</dbReference>
<feature type="region of interest" description="Disordered" evidence="6">
    <location>
        <begin position="10"/>
        <end position="82"/>
    </location>
</feature>
<dbReference type="InterPro" id="IPR036179">
    <property type="entry name" value="Ig-like_dom_sf"/>
</dbReference>
<dbReference type="Pfam" id="PF08205">
    <property type="entry name" value="C2-set_2"/>
    <property type="match status" value="1"/>
</dbReference>
<reference evidence="8 9" key="2">
    <citation type="submission" date="2019-01" db="EMBL/GenBank/DDBJ databases">
        <title>The decoding of complex shrimp genome reveals the adaptation for benthos swimmer, frequently molting mechanism and breeding impact on genome.</title>
        <authorList>
            <person name="Sun Y."/>
            <person name="Gao Y."/>
            <person name="Yu Y."/>
        </authorList>
    </citation>
    <scope>NUCLEOTIDE SEQUENCE [LARGE SCALE GENOMIC DNA]</scope>
    <source>
        <tissue evidence="8">Muscle</tissue>
    </source>
</reference>
<dbReference type="AlphaFoldDB" id="A0A423TGR4"/>
<evidence type="ECO:0000313" key="9">
    <source>
        <dbReference type="Proteomes" id="UP000283509"/>
    </source>
</evidence>
<protein>
    <recommendedName>
        <fullName evidence="7">Ig-like domain-containing protein</fullName>
    </recommendedName>
</protein>
<reference evidence="8 9" key="1">
    <citation type="submission" date="2018-04" db="EMBL/GenBank/DDBJ databases">
        <authorList>
            <person name="Zhang X."/>
            <person name="Yuan J."/>
            <person name="Li F."/>
            <person name="Xiang J."/>
        </authorList>
    </citation>
    <scope>NUCLEOTIDE SEQUENCE [LARGE SCALE GENOMIC DNA]</scope>
    <source>
        <tissue evidence="8">Muscle</tissue>
    </source>
</reference>
<dbReference type="GO" id="GO:0098609">
    <property type="term" value="P:cell-cell adhesion"/>
    <property type="evidence" value="ECO:0007669"/>
    <property type="project" value="TreeGrafter"/>
</dbReference>
<evidence type="ECO:0000256" key="5">
    <source>
        <dbReference type="ARBA" id="ARBA00023319"/>
    </source>
</evidence>
<evidence type="ECO:0000313" key="8">
    <source>
        <dbReference type="EMBL" id="ROT75631.1"/>
    </source>
</evidence>
<dbReference type="OrthoDB" id="547680at2759"/>
<keyword evidence="5" id="KW-0393">Immunoglobulin domain</keyword>
<dbReference type="GO" id="GO:0005886">
    <property type="term" value="C:plasma membrane"/>
    <property type="evidence" value="ECO:0007669"/>
    <property type="project" value="TreeGrafter"/>
</dbReference>
<accession>A0A423TGR4</accession>
<proteinExistence type="predicted"/>
<evidence type="ECO:0000256" key="3">
    <source>
        <dbReference type="ARBA" id="ARBA00023157"/>
    </source>
</evidence>
<feature type="compositionally biased region" description="Pro residues" evidence="6">
    <location>
        <begin position="14"/>
        <end position="35"/>
    </location>
</feature>
<evidence type="ECO:0000259" key="7">
    <source>
        <dbReference type="PROSITE" id="PS50835"/>
    </source>
</evidence>
<feature type="compositionally biased region" description="Pro residues" evidence="6">
    <location>
        <begin position="60"/>
        <end position="70"/>
    </location>
</feature>
<dbReference type="Gene3D" id="2.60.40.10">
    <property type="entry name" value="Immunoglobulins"/>
    <property type="match status" value="1"/>
</dbReference>
<evidence type="ECO:0000256" key="4">
    <source>
        <dbReference type="ARBA" id="ARBA00023180"/>
    </source>
</evidence>
<dbReference type="GO" id="GO:0005911">
    <property type="term" value="C:cell-cell junction"/>
    <property type="evidence" value="ECO:0007669"/>
    <property type="project" value="TreeGrafter"/>
</dbReference>
<keyword evidence="3" id="KW-1015">Disulfide bond</keyword>